<dbReference type="SUPFAM" id="SSF54427">
    <property type="entry name" value="NTF2-like"/>
    <property type="match status" value="1"/>
</dbReference>
<dbReference type="EMBL" id="QFFJ01000001">
    <property type="protein sequence ID" value="RBL91960.1"/>
    <property type="molecule type" value="Genomic_DNA"/>
</dbReference>
<dbReference type="Proteomes" id="UP000253410">
    <property type="component" value="Unassembled WGS sequence"/>
</dbReference>
<accession>A0A365Y0C3</accession>
<feature type="domain" description="DUF4440" evidence="1">
    <location>
        <begin position="10"/>
        <end position="124"/>
    </location>
</feature>
<keyword evidence="3" id="KW-1185">Reference proteome</keyword>
<dbReference type="AlphaFoldDB" id="A0A365Y0C3"/>
<gene>
    <name evidence="2" type="ORF">DF182_05005</name>
</gene>
<dbReference type="RefSeq" id="WP_113614565.1">
    <property type="nucleotide sequence ID" value="NZ_QFFJ01000001.1"/>
</dbReference>
<name>A0A365Y0C3_9BACT</name>
<sequence>MNKVVEIKAIRQATEEIFRSFEAQDFRSSAVHLTEDCDYITFDGTHLKGKAAYIESHEQLMNNFMFRGAKLEGEIDQMRFLNDRTAVMIAHGAIRFRWQKKAPQSRQSINTTLWIKNTEDRWQMAAFHNCRIKKPSLFIKWITKMASIIRG</sequence>
<dbReference type="InterPro" id="IPR011944">
    <property type="entry name" value="Steroid_delta5-4_isomerase"/>
</dbReference>
<evidence type="ECO:0000313" key="2">
    <source>
        <dbReference type="EMBL" id="RBL91960.1"/>
    </source>
</evidence>
<comment type="caution">
    <text evidence="2">The sequence shown here is derived from an EMBL/GenBank/DDBJ whole genome shotgun (WGS) entry which is preliminary data.</text>
</comment>
<reference evidence="2 3" key="1">
    <citation type="submission" date="2018-05" db="EMBL/GenBank/DDBJ databases">
        <title>Chitinophaga sp. K3CV102501T nov., isolated from isolated from a monsoon evergreen broad-leaved forest soil.</title>
        <authorList>
            <person name="Lv Y."/>
        </authorList>
    </citation>
    <scope>NUCLEOTIDE SEQUENCE [LARGE SCALE GENOMIC DNA]</scope>
    <source>
        <strain evidence="2 3">GDMCC 1.1325</strain>
    </source>
</reference>
<dbReference type="InterPro" id="IPR032710">
    <property type="entry name" value="NTF2-like_dom_sf"/>
</dbReference>
<evidence type="ECO:0000259" key="1">
    <source>
        <dbReference type="Pfam" id="PF14534"/>
    </source>
</evidence>
<dbReference type="Pfam" id="PF14534">
    <property type="entry name" value="DUF4440"/>
    <property type="match status" value="1"/>
</dbReference>
<organism evidence="2 3">
    <name type="scientific">Chitinophaga flava</name>
    <dbReference type="NCBI Taxonomy" id="2259036"/>
    <lineage>
        <taxon>Bacteria</taxon>
        <taxon>Pseudomonadati</taxon>
        <taxon>Bacteroidota</taxon>
        <taxon>Chitinophagia</taxon>
        <taxon>Chitinophagales</taxon>
        <taxon>Chitinophagaceae</taxon>
        <taxon>Chitinophaga</taxon>
    </lineage>
</organism>
<protein>
    <recommendedName>
        <fullName evidence="1">DUF4440 domain-containing protein</fullName>
    </recommendedName>
</protein>
<dbReference type="NCBIfam" id="TIGR02246">
    <property type="entry name" value="SgcJ/EcaC family oxidoreductase"/>
    <property type="match status" value="1"/>
</dbReference>
<dbReference type="InterPro" id="IPR027843">
    <property type="entry name" value="DUF4440"/>
</dbReference>
<dbReference type="Gene3D" id="3.10.450.50">
    <property type="match status" value="1"/>
</dbReference>
<dbReference type="OrthoDB" id="2887901at2"/>
<proteinExistence type="predicted"/>
<evidence type="ECO:0000313" key="3">
    <source>
        <dbReference type="Proteomes" id="UP000253410"/>
    </source>
</evidence>